<keyword evidence="4 7" id="KW-1133">Transmembrane helix</keyword>
<keyword evidence="2" id="KW-1003">Cell membrane</keyword>
<keyword evidence="5 7" id="KW-0472">Membrane</keyword>
<feature type="domain" description="MASE1" evidence="8">
    <location>
        <begin position="39"/>
        <end position="295"/>
    </location>
</feature>
<feature type="region of interest" description="Disordered" evidence="6">
    <location>
        <begin position="321"/>
        <end position="375"/>
    </location>
</feature>
<evidence type="ECO:0000313" key="9">
    <source>
        <dbReference type="EMBL" id="GAA1201246.1"/>
    </source>
</evidence>
<evidence type="ECO:0000256" key="2">
    <source>
        <dbReference type="ARBA" id="ARBA00022475"/>
    </source>
</evidence>
<organism evidence="9 10">
    <name type="scientific">Streptomyces hebeiensis</name>
    <dbReference type="NCBI Taxonomy" id="229486"/>
    <lineage>
        <taxon>Bacteria</taxon>
        <taxon>Bacillati</taxon>
        <taxon>Actinomycetota</taxon>
        <taxon>Actinomycetes</taxon>
        <taxon>Kitasatosporales</taxon>
        <taxon>Streptomycetaceae</taxon>
        <taxon>Streptomyces</taxon>
    </lineage>
</organism>
<name>A0ABP4FWR6_9ACTN</name>
<evidence type="ECO:0000313" key="10">
    <source>
        <dbReference type="Proteomes" id="UP001501371"/>
    </source>
</evidence>
<dbReference type="Pfam" id="PF05231">
    <property type="entry name" value="MASE1"/>
    <property type="match status" value="1"/>
</dbReference>
<reference evidence="10" key="1">
    <citation type="journal article" date="2019" name="Int. J. Syst. Evol. Microbiol.">
        <title>The Global Catalogue of Microorganisms (GCM) 10K type strain sequencing project: providing services to taxonomists for standard genome sequencing and annotation.</title>
        <authorList>
            <consortium name="The Broad Institute Genomics Platform"/>
            <consortium name="The Broad Institute Genome Sequencing Center for Infectious Disease"/>
            <person name="Wu L."/>
            <person name="Ma J."/>
        </authorList>
    </citation>
    <scope>NUCLEOTIDE SEQUENCE [LARGE SCALE GENOMIC DNA]</scope>
    <source>
        <strain evidence="10">JCM 12696</strain>
    </source>
</reference>
<feature type="compositionally biased region" description="Low complexity" evidence="6">
    <location>
        <begin position="327"/>
        <end position="341"/>
    </location>
</feature>
<evidence type="ECO:0000259" key="8">
    <source>
        <dbReference type="Pfam" id="PF05231"/>
    </source>
</evidence>
<feature type="transmembrane region" description="Helical" evidence="7">
    <location>
        <begin position="274"/>
        <end position="293"/>
    </location>
</feature>
<evidence type="ECO:0000256" key="1">
    <source>
        <dbReference type="ARBA" id="ARBA00004651"/>
    </source>
</evidence>
<feature type="transmembrane region" description="Helical" evidence="7">
    <location>
        <begin position="163"/>
        <end position="184"/>
    </location>
</feature>
<gene>
    <name evidence="9" type="ORF">GCM10009654_67070</name>
</gene>
<feature type="transmembrane region" description="Helical" evidence="7">
    <location>
        <begin position="196"/>
        <end position="214"/>
    </location>
</feature>
<evidence type="ECO:0000256" key="6">
    <source>
        <dbReference type="SAM" id="MobiDB-lite"/>
    </source>
</evidence>
<sequence length="375" mass="39243">MARVVRTEESRRAGRLSAALLRILGVAAVYWGAGELGLLKQVTFGEAVVTPLWPPTGIALAALLRLGPGVWPGVTLGALAFVRTLGPLNTADIGIVAGNTLAPLCALLMLRKVAFRTQLDRLRDGVALVFLGALGGMLVSATVGTASLLLGGRLPADAWWPTWSAWWAGDAMGVLVVTPLLLILPRYRPPWNTRRWPEAVALVVVAAVVTPVAVTSPLSMLYLIFPVLIWAALRFELAGSAPYVLFASVLAISEATDSVGAFEGHTLVERMISLQVLNGSAALTSLLLAAIVTEQANVRLKIQEACDELAAVVWRLAPKEPGTGPVAGRAPDPAAGQAPGRAPERPRPGTTPGRSGPEGRRSGAEGNGEEDGPCP</sequence>
<dbReference type="Proteomes" id="UP001501371">
    <property type="component" value="Unassembled WGS sequence"/>
</dbReference>
<feature type="transmembrane region" description="Helical" evidence="7">
    <location>
        <begin position="12"/>
        <end position="33"/>
    </location>
</feature>
<feature type="transmembrane region" description="Helical" evidence="7">
    <location>
        <begin position="93"/>
        <end position="114"/>
    </location>
</feature>
<evidence type="ECO:0000256" key="4">
    <source>
        <dbReference type="ARBA" id="ARBA00022989"/>
    </source>
</evidence>
<evidence type="ECO:0000256" key="3">
    <source>
        <dbReference type="ARBA" id="ARBA00022692"/>
    </source>
</evidence>
<comment type="subcellular location">
    <subcellularLocation>
        <location evidence="1">Cell membrane</location>
        <topology evidence="1">Multi-pass membrane protein</topology>
    </subcellularLocation>
</comment>
<proteinExistence type="predicted"/>
<comment type="caution">
    <text evidence="9">The sequence shown here is derived from an EMBL/GenBank/DDBJ whole genome shotgun (WGS) entry which is preliminary data.</text>
</comment>
<dbReference type="EMBL" id="BAAAKV010000119">
    <property type="protein sequence ID" value="GAA1201246.1"/>
    <property type="molecule type" value="Genomic_DNA"/>
</dbReference>
<evidence type="ECO:0000256" key="7">
    <source>
        <dbReference type="SAM" id="Phobius"/>
    </source>
</evidence>
<protein>
    <submittedName>
        <fullName evidence="9">MASE1 domain-containing protein</fullName>
    </submittedName>
</protein>
<keyword evidence="10" id="KW-1185">Reference proteome</keyword>
<feature type="transmembrane region" description="Helical" evidence="7">
    <location>
        <begin position="126"/>
        <end position="151"/>
    </location>
</feature>
<evidence type="ECO:0000256" key="5">
    <source>
        <dbReference type="ARBA" id="ARBA00023136"/>
    </source>
</evidence>
<accession>A0ABP4FWR6</accession>
<keyword evidence="3 7" id="KW-0812">Transmembrane</keyword>
<dbReference type="InterPro" id="IPR007895">
    <property type="entry name" value="MASE1"/>
</dbReference>